<dbReference type="GO" id="GO:0005634">
    <property type="term" value="C:nucleus"/>
    <property type="evidence" value="ECO:0007669"/>
    <property type="project" value="TreeGrafter"/>
</dbReference>
<organism evidence="6 7">
    <name type="scientific">Salix dunnii</name>
    <dbReference type="NCBI Taxonomy" id="1413687"/>
    <lineage>
        <taxon>Eukaryota</taxon>
        <taxon>Viridiplantae</taxon>
        <taxon>Streptophyta</taxon>
        <taxon>Embryophyta</taxon>
        <taxon>Tracheophyta</taxon>
        <taxon>Spermatophyta</taxon>
        <taxon>Magnoliopsida</taxon>
        <taxon>eudicotyledons</taxon>
        <taxon>Gunneridae</taxon>
        <taxon>Pentapetalae</taxon>
        <taxon>rosids</taxon>
        <taxon>fabids</taxon>
        <taxon>Malpighiales</taxon>
        <taxon>Salicaceae</taxon>
        <taxon>Saliceae</taxon>
        <taxon>Salix</taxon>
    </lineage>
</organism>
<keyword evidence="4" id="KW-0418">Kinase</keyword>
<accession>A0A835JQE0</accession>
<evidence type="ECO:0000256" key="3">
    <source>
        <dbReference type="ARBA" id="ARBA00022741"/>
    </source>
</evidence>
<dbReference type="SUPFAM" id="SSF56112">
    <property type="entry name" value="Protein kinase-like (PK-like)"/>
    <property type="match status" value="1"/>
</dbReference>
<dbReference type="GO" id="GO:0007165">
    <property type="term" value="P:signal transduction"/>
    <property type="evidence" value="ECO:0007669"/>
    <property type="project" value="TreeGrafter"/>
</dbReference>
<dbReference type="InterPro" id="IPR011009">
    <property type="entry name" value="Kinase-like_dom_sf"/>
</dbReference>
<proteinExistence type="predicted"/>
<evidence type="ECO:0000313" key="7">
    <source>
        <dbReference type="Proteomes" id="UP000657918"/>
    </source>
</evidence>
<dbReference type="GO" id="GO:0004674">
    <property type="term" value="F:protein serine/threonine kinase activity"/>
    <property type="evidence" value="ECO:0007669"/>
    <property type="project" value="UniProtKB-KW"/>
</dbReference>
<evidence type="ECO:0000256" key="4">
    <source>
        <dbReference type="ARBA" id="ARBA00022777"/>
    </source>
</evidence>
<dbReference type="GO" id="GO:0005737">
    <property type="term" value="C:cytoplasm"/>
    <property type="evidence" value="ECO:0007669"/>
    <property type="project" value="TreeGrafter"/>
</dbReference>
<dbReference type="PANTHER" id="PTHR24057">
    <property type="entry name" value="GLYCOGEN SYNTHASE KINASE-3 ALPHA"/>
    <property type="match status" value="1"/>
</dbReference>
<keyword evidence="5" id="KW-0067">ATP-binding</keyword>
<comment type="caution">
    <text evidence="6">The sequence shown here is derived from an EMBL/GenBank/DDBJ whole genome shotgun (WGS) entry which is preliminary data.</text>
</comment>
<dbReference type="AlphaFoldDB" id="A0A835JQE0"/>
<keyword evidence="2" id="KW-0808">Transferase</keyword>
<gene>
    <name evidence="6" type="ORF">SADUNF_Sadunf11G0074100</name>
</gene>
<evidence type="ECO:0000256" key="1">
    <source>
        <dbReference type="ARBA" id="ARBA00022527"/>
    </source>
</evidence>
<keyword evidence="3" id="KW-0547">Nucleotide-binding</keyword>
<name>A0A835JQE0_9ROSI</name>
<keyword evidence="1" id="KW-0723">Serine/threonine-protein kinase</keyword>
<evidence type="ECO:0000256" key="5">
    <source>
        <dbReference type="ARBA" id="ARBA00022840"/>
    </source>
</evidence>
<dbReference type="GO" id="GO:0030154">
    <property type="term" value="P:cell differentiation"/>
    <property type="evidence" value="ECO:0007669"/>
    <property type="project" value="TreeGrafter"/>
</dbReference>
<protein>
    <submittedName>
        <fullName evidence="6">Uncharacterized protein</fullName>
    </submittedName>
</protein>
<evidence type="ECO:0000256" key="2">
    <source>
        <dbReference type="ARBA" id="ARBA00022679"/>
    </source>
</evidence>
<keyword evidence="7" id="KW-1185">Reference proteome</keyword>
<evidence type="ECO:0000313" key="6">
    <source>
        <dbReference type="EMBL" id="KAF9672723.1"/>
    </source>
</evidence>
<dbReference type="InterPro" id="IPR050591">
    <property type="entry name" value="GSK-3"/>
</dbReference>
<dbReference type="PANTHER" id="PTHR24057:SF0">
    <property type="entry name" value="PROTEIN KINASE SHAGGY-RELATED"/>
    <property type="match status" value="1"/>
</dbReference>
<sequence length="131" mass="15112">MSVSYVISVCYRCTSFARCDKYWIPGERNVYAVLSRTAVGQGYLIGKIILRRVMLRKHPPPMPLFRGESGVVQLVEIIKIFHKQMPTEAVDLVSRLLQYSPNMRCTAVSADAVLDKFNQFQNYQTFYRLLV</sequence>
<reference evidence="6 7" key="1">
    <citation type="submission" date="2020-10" db="EMBL/GenBank/DDBJ databases">
        <title>Plant Genome Project.</title>
        <authorList>
            <person name="Zhang R.-G."/>
        </authorList>
    </citation>
    <scope>NUCLEOTIDE SEQUENCE [LARGE SCALE GENOMIC DNA]</scope>
    <source>
        <strain evidence="6">FAFU-HL-1</strain>
        <tissue evidence="6">Leaf</tissue>
    </source>
</reference>
<dbReference type="EMBL" id="JADGMS010000011">
    <property type="protein sequence ID" value="KAF9672723.1"/>
    <property type="molecule type" value="Genomic_DNA"/>
</dbReference>
<dbReference type="GO" id="GO:0005524">
    <property type="term" value="F:ATP binding"/>
    <property type="evidence" value="ECO:0007669"/>
    <property type="project" value="UniProtKB-KW"/>
</dbReference>
<dbReference type="Proteomes" id="UP000657918">
    <property type="component" value="Chromosome 11"/>
</dbReference>
<dbReference type="Gene3D" id="1.10.510.10">
    <property type="entry name" value="Transferase(Phosphotransferase) domain 1"/>
    <property type="match status" value="1"/>
</dbReference>